<proteinExistence type="predicted"/>
<feature type="signal peptide" evidence="2">
    <location>
        <begin position="1"/>
        <end position="16"/>
    </location>
</feature>
<feature type="region of interest" description="Disordered" evidence="1">
    <location>
        <begin position="223"/>
        <end position="243"/>
    </location>
</feature>
<name>A0A8H3QYI6_9GLOM</name>
<keyword evidence="2" id="KW-0732">Signal</keyword>
<gene>
    <name evidence="3" type="ORF">RCL2_002284200</name>
</gene>
<dbReference type="Gene3D" id="3.40.50.620">
    <property type="entry name" value="HUPs"/>
    <property type="match status" value="1"/>
</dbReference>
<feature type="chain" id="PRO_5034152151" description="UspA domain-containing protein" evidence="2">
    <location>
        <begin position="17"/>
        <end position="243"/>
    </location>
</feature>
<organism evidence="3 4">
    <name type="scientific">Rhizophagus clarus</name>
    <dbReference type="NCBI Taxonomy" id="94130"/>
    <lineage>
        <taxon>Eukaryota</taxon>
        <taxon>Fungi</taxon>
        <taxon>Fungi incertae sedis</taxon>
        <taxon>Mucoromycota</taxon>
        <taxon>Glomeromycotina</taxon>
        <taxon>Glomeromycetes</taxon>
        <taxon>Glomerales</taxon>
        <taxon>Glomeraceae</taxon>
        <taxon>Rhizophagus</taxon>
    </lineage>
</organism>
<sequence length="243" mass="27841">MISMIFGNLFTFLGSCQRVTTLKKVKTYNPNCITKSQQLLEWAISNIIRPNLDHVYIFSVLPPQKLYYPVIDVWTFGLVGYANTYTTTTNHDDYQEYIKNEQESVKSTLRNISFQLKGKNVTSNIIISRGNVREELLKICESVKPDVVLIGSSPSSSSSSKVKNLLNRSTFDYIKNNVKNIEVQSNVEHEEFKNKNNKVNEPKVSKKKIYRAIQDVMKQIKPKSCDTSVGPTNPNKSYHKLYD</sequence>
<dbReference type="EMBL" id="BLAL01000246">
    <property type="protein sequence ID" value="GES96202.1"/>
    <property type="molecule type" value="Genomic_DNA"/>
</dbReference>
<feature type="compositionally biased region" description="Polar residues" evidence="1">
    <location>
        <begin position="225"/>
        <end position="236"/>
    </location>
</feature>
<evidence type="ECO:0000313" key="4">
    <source>
        <dbReference type="Proteomes" id="UP000615446"/>
    </source>
</evidence>
<accession>A0A8H3QYI6</accession>
<evidence type="ECO:0000313" key="3">
    <source>
        <dbReference type="EMBL" id="GES96202.1"/>
    </source>
</evidence>
<dbReference type="AlphaFoldDB" id="A0A8H3QYI6"/>
<dbReference type="SUPFAM" id="SSF52402">
    <property type="entry name" value="Adenine nucleotide alpha hydrolases-like"/>
    <property type="match status" value="1"/>
</dbReference>
<reference evidence="3" key="1">
    <citation type="submission" date="2019-10" db="EMBL/GenBank/DDBJ databases">
        <title>Conservation and host-specific expression of non-tandemly repeated heterogenous ribosome RNA gene in arbuscular mycorrhizal fungi.</title>
        <authorList>
            <person name="Maeda T."/>
            <person name="Kobayashi Y."/>
            <person name="Nakagawa T."/>
            <person name="Ezawa T."/>
            <person name="Yamaguchi K."/>
            <person name="Bino T."/>
            <person name="Nishimoto Y."/>
            <person name="Shigenobu S."/>
            <person name="Kawaguchi M."/>
        </authorList>
    </citation>
    <scope>NUCLEOTIDE SEQUENCE</scope>
    <source>
        <strain evidence="3">HR1</strain>
    </source>
</reference>
<dbReference type="OrthoDB" id="843225at2759"/>
<protein>
    <recommendedName>
        <fullName evidence="5">UspA domain-containing protein</fullName>
    </recommendedName>
</protein>
<evidence type="ECO:0008006" key="5">
    <source>
        <dbReference type="Google" id="ProtNLM"/>
    </source>
</evidence>
<dbReference type="InterPro" id="IPR014729">
    <property type="entry name" value="Rossmann-like_a/b/a_fold"/>
</dbReference>
<evidence type="ECO:0000256" key="1">
    <source>
        <dbReference type="SAM" id="MobiDB-lite"/>
    </source>
</evidence>
<evidence type="ECO:0000256" key="2">
    <source>
        <dbReference type="SAM" id="SignalP"/>
    </source>
</evidence>
<dbReference type="Proteomes" id="UP000615446">
    <property type="component" value="Unassembled WGS sequence"/>
</dbReference>
<comment type="caution">
    <text evidence="3">The sequence shown here is derived from an EMBL/GenBank/DDBJ whole genome shotgun (WGS) entry which is preliminary data.</text>
</comment>